<keyword evidence="3" id="KW-1185">Reference proteome</keyword>
<accession>A0AAV4N0P8</accession>
<dbReference type="EMBL" id="BPLR01002834">
    <property type="protein sequence ID" value="GIX78340.1"/>
    <property type="molecule type" value="Genomic_DNA"/>
</dbReference>
<evidence type="ECO:0000313" key="2">
    <source>
        <dbReference type="EMBL" id="GIX78340.1"/>
    </source>
</evidence>
<name>A0AAV4N0P8_CAEEX</name>
<feature type="region of interest" description="Disordered" evidence="1">
    <location>
        <begin position="80"/>
        <end position="109"/>
    </location>
</feature>
<dbReference type="AlphaFoldDB" id="A0AAV4N0P8"/>
<dbReference type="Proteomes" id="UP001054945">
    <property type="component" value="Unassembled WGS sequence"/>
</dbReference>
<protein>
    <submittedName>
        <fullName evidence="2">Uncharacterized protein</fullName>
    </submittedName>
</protein>
<sequence length="150" mass="17259">MFRNSGKGDGLVRCSFAARSHDEPFIRHADEEILTTLARAFNRRRFVLANLFGFLCIMQQQKLWTLEQWGMESDTWGQARTQDFALGPRRIRRRQDSKGDDDPEGGESEKTLFFDSFLCSLRGKEQTQDILSLSMDSHQGLKTLNTNPIN</sequence>
<reference evidence="2 3" key="1">
    <citation type="submission" date="2021-06" db="EMBL/GenBank/DDBJ databases">
        <title>Caerostris extrusa draft genome.</title>
        <authorList>
            <person name="Kono N."/>
            <person name="Arakawa K."/>
        </authorList>
    </citation>
    <scope>NUCLEOTIDE SEQUENCE [LARGE SCALE GENOMIC DNA]</scope>
</reference>
<gene>
    <name evidence="2" type="ORF">CEXT_48391</name>
</gene>
<proteinExistence type="predicted"/>
<evidence type="ECO:0000313" key="3">
    <source>
        <dbReference type="Proteomes" id="UP001054945"/>
    </source>
</evidence>
<evidence type="ECO:0000256" key="1">
    <source>
        <dbReference type="SAM" id="MobiDB-lite"/>
    </source>
</evidence>
<organism evidence="2 3">
    <name type="scientific">Caerostris extrusa</name>
    <name type="common">Bark spider</name>
    <name type="synonym">Caerostris bankana</name>
    <dbReference type="NCBI Taxonomy" id="172846"/>
    <lineage>
        <taxon>Eukaryota</taxon>
        <taxon>Metazoa</taxon>
        <taxon>Ecdysozoa</taxon>
        <taxon>Arthropoda</taxon>
        <taxon>Chelicerata</taxon>
        <taxon>Arachnida</taxon>
        <taxon>Araneae</taxon>
        <taxon>Araneomorphae</taxon>
        <taxon>Entelegynae</taxon>
        <taxon>Araneoidea</taxon>
        <taxon>Araneidae</taxon>
        <taxon>Caerostris</taxon>
    </lineage>
</organism>
<comment type="caution">
    <text evidence="2">The sequence shown here is derived from an EMBL/GenBank/DDBJ whole genome shotgun (WGS) entry which is preliminary data.</text>
</comment>